<dbReference type="InterPro" id="IPR001851">
    <property type="entry name" value="ABC_transp_permease"/>
</dbReference>
<dbReference type="RefSeq" id="WP_220117163.1">
    <property type="nucleotide sequence ID" value="NZ_JAHZUY010000014.1"/>
</dbReference>
<name>A0ABS7F338_9PROT</name>
<dbReference type="InterPro" id="IPR043428">
    <property type="entry name" value="LivM-like"/>
</dbReference>
<feature type="transmembrane region" description="Helical" evidence="6">
    <location>
        <begin position="93"/>
        <end position="114"/>
    </location>
</feature>
<feature type="transmembrane region" description="Helical" evidence="6">
    <location>
        <begin position="294"/>
        <end position="318"/>
    </location>
</feature>
<evidence type="ECO:0000256" key="6">
    <source>
        <dbReference type="SAM" id="Phobius"/>
    </source>
</evidence>
<accession>A0ABS7F338</accession>
<feature type="transmembrane region" description="Helical" evidence="6">
    <location>
        <begin position="218"/>
        <end position="240"/>
    </location>
</feature>
<comment type="caution">
    <text evidence="7">The sequence shown here is derived from an EMBL/GenBank/DDBJ whole genome shotgun (WGS) entry which is preliminary data.</text>
</comment>
<evidence type="ECO:0000256" key="2">
    <source>
        <dbReference type="ARBA" id="ARBA00022475"/>
    </source>
</evidence>
<evidence type="ECO:0000313" key="7">
    <source>
        <dbReference type="EMBL" id="MBW8269407.1"/>
    </source>
</evidence>
<evidence type="ECO:0000256" key="3">
    <source>
        <dbReference type="ARBA" id="ARBA00022692"/>
    </source>
</evidence>
<keyword evidence="8" id="KW-1185">Reference proteome</keyword>
<protein>
    <submittedName>
        <fullName evidence="7">Branched-chain amino acid ABC transporter permease</fullName>
    </submittedName>
</protein>
<organism evidence="7 8">
    <name type="scientific">Caldovatus aquaticus</name>
    <dbReference type="NCBI Taxonomy" id="2865671"/>
    <lineage>
        <taxon>Bacteria</taxon>
        <taxon>Pseudomonadati</taxon>
        <taxon>Pseudomonadota</taxon>
        <taxon>Alphaproteobacteria</taxon>
        <taxon>Acetobacterales</taxon>
        <taxon>Roseomonadaceae</taxon>
        <taxon>Caldovatus</taxon>
    </lineage>
</organism>
<evidence type="ECO:0000256" key="4">
    <source>
        <dbReference type="ARBA" id="ARBA00022989"/>
    </source>
</evidence>
<dbReference type="PANTHER" id="PTHR30482:SF20">
    <property type="entry name" value="HIGH-AFFINITY BRANCHED-CHAIN AMINO ACID TRANSPORT SYSTEM PERMEASE PROTEIN LIVM"/>
    <property type="match status" value="1"/>
</dbReference>
<evidence type="ECO:0000313" key="8">
    <source>
        <dbReference type="Proteomes" id="UP001519924"/>
    </source>
</evidence>
<keyword evidence="2" id="KW-1003">Cell membrane</keyword>
<dbReference type="CDD" id="cd06581">
    <property type="entry name" value="TM_PBP1_LivM_like"/>
    <property type="match status" value="1"/>
</dbReference>
<proteinExistence type="predicted"/>
<reference evidence="7 8" key="1">
    <citation type="submission" date="2021-08" db="EMBL/GenBank/DDBJ databases">
        <title>Caldovatus sediminis gen. nov., sp. nov., a moderately thermophilic bacterium isolated from a hot spring.</title>
        <authorList>
            <person name="Hu C.-J."/>
            <person name="Li W.-J."/>
            <person name="Xian W.-D."/>
        </authorList>
    </citation>
    <scope>NUCLEOTIDE SEQUENCE [LARGE SCALE GENOMIC DNA]</scope>
    <source>
        <strain evidence="7 8">SYSU G05006</strain>
    </source>
</reference>
<evidence type="ECO:0000256" key="5">
    <source>
        <dbReference type="ARBA" id="ARBA00023136"/>
    </source>
</evidence>
<sequence>MAPEPPMEARSPSRWGAQEWAAVAIFAAALAVPWATDDLLVHSIVNRVLIGAMAALSVFIMLRMDLLSFATPAFMALGGYAAVLLAMNGVTEVLLIVPASFLVPALVALPLGALVLRLRGVYFVLVTFVLTEILQLVLFMTPRLTGGADGLAGFPAPTLLGTELSDARSVLALAAAMALLAAAVTAALTAHFRQHFAAIEENEVLAESLGLVVWRYKAMGFVVAAGIAGMAGFSLGNMLLTVHPTSFGAQQAVDTIVYAIVGGRGSILGPVAGAALLVTASDFLGNQGQYAPGLFGLLLILVTLVARGGIAGAVAALARRRRAPRVAAAPAAAPGAARGGA</sequence>
<dbReference type="PANTHER" id="PTHR30482">
    <property type="entry name" value="HIGH-AFFINITY BRANCHED-CHAIN AMINO ACID TRANSPORT SYSTEM PERMEASE"/>
    <property type="match status" value="1"/>
</dbReference>
<feature type="transmembrane region" description="Helical" evidence="6">
    <location>
        <begin position="170"/>
        <end position="190"/>
    </location>
</feature>
<feature type="transmembrane region" description="Helical" evidence="6">
    <location>
        <begin position="69"/>
        <end position="87"/>
    </location>
</feature>
<dbReference type="Pfam" id="PF02653">
    <property type="entry name" value="BPD_transp_2"/>
    <property type="match status" value="1"/>
</dbReference>
<comment type="subcellular location">
    <subcellularLocation>
        <location evidence="1">Cell membrane</location>
        <topology evidence="1">Multi-pass membrane protein</topology>
    </subcellularLocation>
</comment>
<keyword evidence="3 6" id="KW-0812">Transmembrane</keyword>
<keyword evidence="4 6" id="KW-1133">Transmembrane helix</keyword>
<feature type="transmembrane region" description="Helical" evidence="6">
    <location>
        <begin position="20"/>
        <end position="36"/>
    </location>
</feature>
<feature type="transmembrane region" description="Helical" evidence="6">
    <location>
        <begin position="121"/>
        <end position="141"/>
    </location>
</feature>
<dbReference type="EMBL" id="JAHZUY010000014">
    <property type="protein sequence ID" value="MBW8269407.1"/>
    <property type="molecule type" value="Genomic_DNA"/>
</dbReference>
<evidence type="ECO:0000256" key="1">
    <source>
        <dbReference type="ARBA" id="ARBA00004651"/>
    </source>
</evidence>
<feature type="transmembrane region" description="Helical" evidence="6">
    <location>
        <begin position="42"/>
        <end position="62"/>
    </location>
</feature>
<dbReference type="Proteomes" id="UP001519924">
    <property type="component" value="Unassembled WGS sequence"/>
</dbReference>
<keyword evidence="5 6" id="KW-0472">Membrane</keyword>
<gene>
    <name evidence="7" type="ORF">K1J50_07890</name>
</gene>